<gene>
    <name evidence="1" type="ORF">H9962_01915</name>
</gene>
<dbReference type="Proteomes" id="UP000824225">
    <property type="component" value="Unassembled WGS sequence"/>
</dbReference>
<name>A0A9D2KKA5_9BACT</name>
<comment type="caution">
    <text evidence="1">The sequence shown here is derived from an EMBL/GenBank/DDBJ whole genome shotgun (WGS) entry which is preliminary data.</text>
</comment>
<sequence length="46" mass="5154">MFCKKPLGCHLTAFCFSEAFFILKTLRQVALNCACRMTCKGLLVVP</sequence>
<dbReference type="EMBL" id="DXAN01000003">
    <property type="protein sequence ID" value="HJA07935.1"/>
    <property type="molecule type" value="Genomic_DNA"/>
</dbReference>
<reference evidence="1" key="2">
    <citation type="submission" date="2021-04" db="EMBL/GenBank/DDBJ databases">
        <authorList>
            <person name="Gilroy R."/>
        </authorList>
    </citation>
    <scope>NUCLEOTIDE SEQUENCE</scope>
    <source>
        <strain evidence="1">CHK186-16707</strain>
    </source>
</reference>
<dbReference type="AlphaFoldDB" id="A0A9D2KKA5"/>
<proteinExistence type="predicted"/>
<reference evidence="1" key="1">
    <citation type="journal article" date="2021" name="PeerJ">
        <title>Extensive microbial diversity within the chicken gut microbiome revealed by metagenomics and culture.</title>
        <authorList>
            <person name="Gilroy R."/>
            <person name="Ravi A."/>
            <person name="Getino M."/>
            <person name="Pursley I."/>
            <person name="Horton D.L."/>
            <person name="Alikhan N.F."/>
            <person name="Baker D."/>
            <person name="Gharbi K."/>
            <person name="Hall N."/>
            <person name="Watson M."/>
            <person name="Adriaenssens E.M."/>
            <person name="Foster-Nyarko E."/>
            <person name="Jarju S."/>
            <person name="Secka A."/>
            <person name="Antonio M."/>
            <person name="Oren A."/>
            <person name="Chaudhuri R.R."/>
            <person name="La Ragione R."/>
            <person name="Hildebrand F."/>
            <person name="Pallen M.J."/>
        </authorList>
    </citation>
    <scope>NUCLEOTIDE SEQUENCE</scope>
    <source>
        <strain evidence="1">CHK186-16707</strain>
    </source>
</reference>
<evidence type="ECO:0000313" key="1">
    <source>
        <dbReference type="EMBL" id="HJA07935.1"/>
    </source>
</evidence>
<protein>
    <submittedName>
        <fullName evidence="1">Uncharacterized protein</fullName>
    </submittedName>
</protein>
<organism evidence="1 2">
    <name type="scientific">Candidatus Mailhella merdigallinarum</name>
    <dbReference type="NCBI Taxonomy" id="2838658"/>
    <lineage>
        <taxon>Bacteria</taxon>
        <taxon>Pseudomonadati</taxon>
        <taxon>Thermodesulfobacteriota</taxon>
        <taxon>Desulfovibrionia</taxon>
        <taxon>Desulfovibrionales</taxon>
        <taxon>Desulfovibrionaceae</taxon>
        <taxon>Mailhella</taxon>
    </lineage>
</organism>
<accession>A0A9D2KKA5</accession>
<evidence type="ECO:0000313" key="2">
    <source>
        <dbReference type="Proteomes" id="UP000824225"/>
    </source>
</evidence>